<name>A0A9P1C690_9DINO</name>
<evidence type="ECO:0000313" key="2">
    <source>
        <dbReference type="EMBL" id="CAI3985869.1"/>
    </source>
</evidence>
<reference evidence="3" key="2">
    <citation type="submission" date="2024-04" db="EMBL/GenBank/DDBJ databases">
        <authorList>
            <person name="Chen Y."/>
            <person name="Shah S."/>
            <person name="Dougan E. K."/>
            <person name="Thang M."/>
            <person name="Chan C."/>
        </authorList>
    </citation>
    <scope>NUCLEOTIDE SEQUENCE [LARGE SCALE GENOMIC DNA]</scope>
</reference>
<protein>
    <submittedName>
        <fullName evidence="2">Uncharacterized protein</fullName>
    </submittedName>
</protein>
<sequence length="1010" mass="112029">MMSCTAAPWALVPCRRALVAEHALWIGNQVGLWKHRQTSSIGGVITLPGCVSKSCSATLKTRTRCSKHSASTHFLTSGNLAAVEKMDIQPVTSSSGSGHWEERKKVSHVGEEFKEAEGAGPTSDHFFVLSLPPSCFKYLFMFGLGHFDALRPHCRWDCEGMCGTILQEAFGAKTQKPLLTDELHDNEDKWSDEELTKCFEQEACRIKGSLQNVDFEDMATALSTRWLKRLEKDEDKKRKGRHARAFLRSHALDILLSCLTKTEVGRTAIFVAAGLDPDRESIESAAISPAVPLRLLLSKTSAFWQRCSKSLLAARLKDDFLQTVLMDSLLNLLSSVGKPGKALTRNLACWMRMDASEVPVRMAIRNIQVIEAQIQQITDGWKEMVQKFDDAPECPLKVGDAVWAEWPRTGRWFRGEIIELLDDYAMIQWLQRPTNVKGGHEDHYLISAVGEYFNFDQPTEVLKVAVLPALFSRPQPIPEQEEEGWSQFVDAAENLTTKYHQLRALFEDLGKNDKSELKKMSEFEKKKSEEAIKTLHGTTKSIIGVKKDFASRAKAPGAASALVSNFLNEAVDIASDLEAELAKRLENATAMDGAHERLLGMRDKVAKCCLDAERLRGRYMEELFNGLHSSIYGEDAAFLVQDFNTTQSVKNTITNAIKLADQCWKEAVQFAAETIDGPMAVGCEEVSRAATRYKEMRPELKKIQERLAQVERSAPEIPPGRKRKVIKKGSSLGSQIAMETKGYLRTQSELLQAQEEAAAPAEWAPDFPEVDFNSQAATAAFTAKEVQHVQRPATIPEQSSTVDADDQVKDSPPGAPQETETETKAAVDPEPGSKAIPAPATIAISSKAEPIQPYSAFEQLGCQWHPGGVGQGRSHLEDRWSLRTTNHEALGPDLNVSDIESRSNTHRPVQIALPNEWEAAVLEREQAVAKREKEASEKKAFNEELCETLKELHQKMMLQQQMLQKREEEAKQVPATTGKTPETQTPPSARAFCSADGGPAPVTVKGNEAV</sequence>
<gene>
    <name evidence="2" type="ORF">C1SCF055_LOCUS13263</name>
</gene>
<keyword evidence="4" id="KW-1185">Reference proteome</keyword>
<dbReference type="EMBL" id="CAMXCT030001024">
    <property type="protein sequence ID" value="CAL4773181.1"/>
    <property type="molecule type" value="Genomic_DNA"/>
</dbReference>
<dbReference type="AlphaFoldDB" id="A0A9P1C690"/>
<comment type="caution">
    <text evidence="2">The sequence shown here is derived from an EMBL/GenBank/DDBJ whole genome shotgun (WGS) entry which is preliminary data.</text>
</comment>
<dbReference type="Proteomes" id="UP001152797">
    <property type="component" value="Unassembled WGS sequence"/>
</dbReference>
<feature type="compositionally biased region" description="Polar residues" evidence="1">
    <location>
        <begin position="974"/>
        <end position="987"/>
    </location>
</feature>
<accession>A0A9P1C690</accession>
<organism evidence="2">
    <name type="scientific">Cladocopium goreaui</name>
    <dbReference type="NCBI Taxonomy" id="2562237"/>
    <lineage>
        <taxon>Eukaryota</taxon>
        <taxon>Sar</taxon>
        <taxon>Alveolata</taxon>
        <taxon>Dinophyceae</taxon>
        <taxon>Suessiales</taxon>
        <taxon>Symbiodiniaceae</taxon>
        <taxon>Cladocopium</taxon>
    </lineage>
</organism>
<dbReference type="EMBL" id="CAMXCT010001024">
    <property type="protein sequence ID" value="CAI3985869.1"/>
    <property type="molecule type" value="Genomic_DNA"/>
</dbReference>
<evidence type="ECO:0000256" key="1">
    <source>
        <dbReference type="SAM" id="MobiDB-lite"/>
    </source>
</evidence>
<evidence type="ECO:0000313" key="3">
    <source>
        <dbReference type="EMBL" id="CAL1139244.1"/>
    </source>
</evidence>
<reference evidence="2" key="1">
    <citation type="submission" date="2022-10" db="EMBL/GenBank/DDBJ databases">
        <authorList>
            <person name="Chen Y."/>
            <person name="Dougan E. K."/>
            <person name="Chan C."/>
            <person name="Rhodes N."/>
            <person name="Thang M."/>
        </authorList>
    </citation>
    <scope>NUCLEOTIDE SEQUENCE</scope>
</reference>
<proteinExistence type="predicted"/>
<feature type="region of interest" description="Disordered" evidence="1">
    <location>
        <begin position="783"/>
        <end position="837"/>
    </location>
</feature>
<evidence type="ECO:0000313" key="4">
    <source>
        <dbReference type="Proteomes" id="UP001152797"/>
    </source>
</evidence>
<dbReference type="EMBL" id="CAMXCT020001024">
    <property type="protein sequence ID" value="CAL1139244.1"/>
    <property type="molecule type" value="Genomic_DNA"/>
</dbReference>
<feature type="region of interest" description="Disordered" evidence="1">
    <location>
        <begin position="962"/>
        <end position="1010"/>
    </location>
</feature>